<evidence type="ECO:0000256" key="2">
    <source>
        <dbReference type="ARBA" id="ARBA00023125"/>
    </source>
</evidence>
<keyword evidence="1" id="KW-0805">Transcription regulation</keyword>
<dbReference type="InterPro" id="IPR036388">
    <property type="entry name" value="WH-like_DNA-bd_sf"/>
</dbReference>
<dbReference type="GO" id="GO:0045892">
    <property type="term" value="P:negative regulation of DNA-templated transcription"/>
    <property type="evidence" value="ECO:0007669"/>
    <property type="project" value="TreeGrafter"/>
</dbReference>
<keyword evidence="3" id="KW-0804">Transcription</keyword>
<dbReference type="SUPFAM" id="SSF55781">
    <property type="entry name" value="GAF domain-like"/>
    <property type="match status" value="1"/>
</dbReference>
<dbReference type="InterPro" id="IPR014757">
    <property type="entry name" value="Tscrpt_reg_IclR_C"/>
</dbReference>
<dbReference type="AlphaFoldDB" id="A0A8J6J741"/>
<dbReference type="InterPro" id="IPR036390">
    <property type="entry name" value="WH_DNA-bd_sf"/>
</dbReference>
<feature type="domain" description="HTH iclR-type" evidence="4">
    <location>
        <begin position="9"/>
        <end position="72"/>
    </location>
</feature>
<dbReference type="RefSeq" id="WP_147572036.1">
    <property type="nucleotide sequence ID" value="NZ_JACOPO010000001.1"/>
</dbReference>
<evidence type="ECO:0000259" key="4">
    <source>
        <dbReference type="PROSITE" id="PS51077"/>
    </source>
</evidence>
<dbReference type="InterPro" id="IPR029016">
    <property type="entry name" value="GAF-like_dom_sf"/>
</dbReference>
<sequence length="255" mass="29031">MSENGVGYINSIIRATNILELYNKLDVEYLGLAEISKELDLHKTTVFRVVKTLEHQGWLRQEAPNGKYRLSSKLITLASAMTHSTSVDDLILQEMRDLRDEYNEDVVLTGLIDDVAVCMEKVQSNNMLRVHSRVGRASNLFKGSTGKTLLAFFPKEKARRILDHHFSDSVEDQEERKHLEQTLQQIREDGFCSTTSEQDPGITSVAVPIFDREGQVRYSLALLGEENRMSQKGLSKMLESLRQSTHRLAEEIDFS</sequence>
<evidence type="ECO:0000256" key="1">
    <source>
        <dbReference type="ARBA" id="ARBA00023015"/>
    </source>
</evidence>
<dbReference type="PANTHER" id="PTHR30136:SF24">
    <property type="entry name" value="HTH-TYPE TRANSCRIPTIONAL REPRESSOR ALLR"/>
    <property type="match status" value="1"/>
</dbReference>
<dbReference type="Pfam" id="PF01614">
    <property type="entry name" value="IclR_C"/>
    <property type="match status" value="1"/>
</dbReference>
<dbReference type="Pfam" id="PF09339">
    <property type="entry name" value="HTH_IclR"/>
    <property type="match status" value="1"/>
</dbReference>
<dbReference type="PROSITE" id="PS51078">
    <property type="entry name" value="ICLR_ED"/>
    <property type="match status" value="1"/>
</dbReference>
<evidence type="ECO:0000313" key="6">
    <source>
        <dbReference type="EMBL" id="MBC5721617.1"/>
    </source>
</evidence>
<reference evidence="6" key="1">
    <citation type="submission" date="2020-08" db="EMBL/GenBank/DDBJ databases">
        <title>Genome public.</title>
        <authorList>
            <person name="Liu C."/>
            <person name="Sun Q."/>
        </authorList>
    </citation>
    <scope>NUCLEOTIDE SEQUENCE</scope>
    <source>
        <strain evidence="6">NSJ-23</strain>
    </source>
</reference>
<dbReference type="Gene3D" id="1.10.10.10">
    <property type="entry name" value="Winged helix-like DNA-binding domain superfamily/Winged helix DNA-binding domain"/>
    <property type="match status" value="1"/>
</dbReference>
<dbReference type="Proteomes" id="UP000628736">
    <property type="component" value="Unassembled WGS sequence"/>
</dbReference>
<gene>
    <name evidence="6" type="ORF">H8S11_02105</name>
</gene>
<dbReference type="InterPro" id="IPR005471">
    <property type="entry name" value="Tscrpt_reg_IclR_N"/>
</dbReference>
<organism evidence="6 7">
    <name type="scientific">Flintibacter hominis</name>
    <dbReference type="NCBI Taxonomy" id="2763048"/>
    <lineage>
        <taxon>Bacteria</taxon>
        <taxon>Bacillati</taxon>
        <taxon>Bacillota</taxon>
        <taxon>Clostridia</taxon>
        <taxon>Eubacteriales</taxon>
        <taxon>Flintibacter</taxon>
    </lineage>
</organism>
<dbReference type="PANTHER" id="PTHR30136">
    <property type="entry name" value="HELIX-TURN-HELIX TRANSCRIPTIONAL REGULATOR, ICLR FAMILY"/>
    <property type="match status" value="1"/>
</dbReference>
<dbReference type="SMART" id="SM00346">
    <property type="entry name" value="HTH_ICLR"/>
    <property type="match status" value="1"/>
</dbReference>
<evidence type="ECO:0000256" key="3">
    <source>
        <dbReference type="ARBA" id="ARBA00023163"/>
    </source>
</evidence>
<dbReference type="SUPFAM" id="SSF46785">
    <property type="entry name" value="Winged helix' DNA-binding domain"/>
    <property type="match status" value="1"/>
</dbReference>
<evidence type="ECO:0000313" key="7">
    <source>
        <dbReference type="Proteomes" id="UP000628736"/>
    </source>
</evidence>
<feature type="domain" description="IclR-ED" evidence="5">
    <location>
        <begin position="73"/>
        <end position="254"/>
    </location>
</feature>
<keyword evidence="7" id="KW-1185">Reference proteome</keyword>
<dbReference type="Gene3D" id="3.30.450.40">
    <property type="match status" value="1"/>
</dbReference>
<proteinExistence type="predicted"/>
<name>A0A8J6J741_9FIRM</name>
<evidence type="ECO:0000259" key="5">
    <source>
        <dbReference type="PROSITE" id="PS51078"/>
    </source>
</evidence>
<keyword evidence="2" id="KW-0238">DNA-binding</keyword>
<dbReference type="InterPro" id="IPR050707">
    <property type="entry name" value="HTH_MetabolicPath_Reg"/>
</dbReference>
<dbReference type="PROSITE" id="PS51077">
    <property type="entry name" value="HTH_ICLR"/>
    <property type="match status" value="1"/>
</dbReference>
<dbReference type="EMBL" id="JACOPO010000001">
    <property type="protein sequence ID" value="MBC5721617.1"/>
    <property type="molecule type" value="Genomic_DNA"/>
</dbReference>
<comment type="caution">
    <text evidence="6">The sequence shown here is derived from an EMBL/GenBank/DDBJ whole genome shotgun (WGS) entry which is preliminary data.</text>
</comment>
<dbReference type="GO" id="GO:0003677">
    <property type="term" value="F:DNA binding"/>
    <property type="evidence" value="ECO:0007669"/>
    <property type="project" value="UniProtKB-KW"/>
</dbReference>
<protein>
    <submittedName>
        <fullName evidence="6">IclR family transcriptional regulator</fullName>
    </submittedName>
</protein>
<accession>A0A8J6J741</accession>
<dbReference type="GO" id="GO:0003700">
    <property type="term" value="F:DNA-binding transcription factor activity"/>
    <property type="evidence" value="ECO:0007669"/>
    <property type="project" value="TreeGrafter"/>
</dbReference>